<reference evidence="1" key="2">
    <citation type="submission" date="2023-04" db="EMBL/GenBank/DDBJ databases">
        <authorList>
            <person name="Bruccoleri R.E."/>
            <person name="Oakeley E.J."/>
            <person name="Faust A.-M."/>
            <person name="Dessus-Babus S."/>
            <person name="Altorfer M."/>
            <person name="Burckhardt D."/>
            <person name="Oertli M."/>
            <person name="Naumann U."/>
            <person name="Petersen F."/>
            <person name="Wong J."/>
        </authorList>
    </citation>
    <scope>NUCLEOTIDE SEQUENCE</scope>
    <source>
        <strain evidence="1">GSM-AAB239-AS_SAM_17_03QT</strain>
        <tissue evidence="1">Leaf</tissue>
    </source>
</reference>
<gene>
    <name evidence="1" type="ORF">M6B38_231475</name>
</gene>
<proteinExistence type="predicted"/>
<comment type="caution">
    <text evidence="1">The sequence shown here is derived from an EMBL/GenBank/DDBJ whole genome shotgun (WGS) entry which is preliminary data.</text>
</comment>
<name>A0AAX6DRB1_IRIPA</name>
<dbReference type="AlphaFoldDB" id="A0AAX6DRB1"/>
<protein>
    <submittedName>
        <fullName evidence="1">Uncharacterized protein</fullName>
    </submittedName>
</protein>
<sequence>MLFLRLRVDQYVIDEDNNKLIQIFMENLVHEVHEYRRSIRQSKRHDQEFKLSILGVERRLGNILLPDLD</sequence>
<accession>A0AAX6DRB1</accession>
<evidence type="ECO:0000313" key="2">
    <source>
        <dbReference type="Proteomes" id="UP001140949"/>
    </source>
</evidence>
<dbReference type="Proteomes" id="UP001140949">
    <property type="component" value="Unassembled WGS sequence"/>
</dbReference>
<keyword evidence="2" id="KW-1185">Reference proteome</keyword>
<organism evidence="1 2">
    <name type="scientific">Iris pallida</name>
    <name type="common">Sweet iris</name>
    <dbReference type="NCBI Taxonomy" id="29817"/>
    <lineage>
        <taxon>Eukaryota</taxon>
        <taxon>Viridiplantae</taxon>
        <taxon>Streptophyta</taxon>
        <taxon>Embryophyta</taxon>
        <taxon>Tracheophyta</taxon>
        <taxon>Spermatophyta</taxon>
        <taxon>Magnoliopsida</taxon>
        <taxon>Liliopsida</taxon>
        <taxon>Asparagales</taxon>
        <taxon>Iridaceae</taxon>
        <taxon>Iridoideae</taxon>
        <taxon>Irideae</taxon>
        <taxon>Iris</taxon>
    </lineage>
</organism>
<evidence type="ECO:0000313" key="1">
    <source>
        <dbReference type="EMBL" id="KAJ6794229.1"/>
    </source>
</evidence>
<dbReference type="EMBL" id="JANAVB010042420">
    <property type="protein sequence ID" value="KAJ6794229.1"/>
    <property type="molecule type" value="Genomic_DNA"/>
</dbReference>
<reference evidence="1" key="1">
    <citation type="journal article" date="2023" name="GigaByte">
        <title>Genome assembly of the bearded iris, Iris pallida Lam.</title>
        <authorList>
            <person name="Bruccoleri R.E."/>
            <person name="Oakeley E.J."/>
            <person name="Faust A.M.E."/>
            <person name="Altorfer M."/>
            <person name="Dessus-Babus S."/>
            <person name="Burckhardt D."/>
            <person name="Oertli M."/>
            <person name="Naumann U."/>
            <person name="Petersen F."/>
            <person name="Wong J."/>
        </authorList>
    </citation>
    <scope>NUCLEOTIDE SEQUENCE</scope>
    <source>
        <strain evidence="1">GSM-AAB239-AS_SAM_17_03QT</strain>
    </source>
</reference>